<evidence type="ECO:0000256" key="1">
    <source>
        <dbReference type="SAM" id="Coils"/>
    </source>
</evidence>
<protein>
    <submittedName>
        <fullName evidence="2">Uncharacterized protein</fullName>
    </submittedName>
</protein>
<name>A0AAD9GJX1_BABDI</name>
<keyword evidence="1" id="KW-0175">Coiled coil</keyword>
<gene>
    <name evidence="2" type="ORF">X943_002182</name>
</gene>
<dbReference type="Proteomes" id="UP001195914">
    <property type="component" value="Unassembled WGS sequence"/>
</dbReference>
<comment type="caution">
    <text evidence="2">The sequence shown here is derived from an EMBL/GenBank/DDBJ whole genome shotgun (WGS) entry which is preliminary data.</text>
</comment>
<reference evidence="2" key="2">
    <citation type="submission" date="2021-05" db="EMBL/GenBank/DDBJ databases">
        <authorList>
            <person name="Pain A."/>
        </authorList>
    </citation>
    <scope>NUCLEOTIDE SEQUENCE</scope>
    <source>
        <strain evidence="2">1802A</strain>
    </source>
</reference>
<evidence type="ECO:0000313" key="3">
    <source>
        <dbReference type="Proteomes" id="UP001195914"/>
    </source>
</evidence>
<dbReference type="EMBL" id="JAHBMH010000007">
    <property type="protein sequence ID" value="KAK1939673.1"/>
    <property type="molecule type" value="Genomic_DNA"/>
</dbReference>
<reference evidence="2" key="1">
    <citation type="journal article" date="2014" name="Nucleic Acids Res.">
        <title>The evolutionary dynamics of variant antigen genes in Babesia reveal a history of genomic innovation underlying host-parasite interaction.</title>
        <authorList>
            <person name="Jackson A.P."/>
            <person name="Otto T.D."/>
            <person name="Darby A."/>
            <person name="Ramaprasad A."/>
            <person name="Xia D."/>
            <person name="Echaide I.E."/>
            <person name="Farber M."/>
            <person name="Gahlot S."/>
            <person name="Gamble J."/>
            <person name="Gupta D."/>
            <person name="Gupta Y."/>
            <person name="Jackson L."/>
            <person name="Malandrin L."/>
            <person name="Malas T.B."/>
            <person name="Moussa E."/>
            <person name="Nair M."/>
            <person name="Reid A.J."/>
            <person name="Sanders M."/>
            <person name="Sharma J."/>
            <person name="Tracey A."/>
            <person name="Quail M.A."/>
            <person name="Weir W."/>
            <person name="Wastling J.M."/>
            <person name="Hall N."/>
            <person name="Willadsen P."/>
            <person name="Lingelbach K."/>
            <person name="Shiels B."/>
            <person name="Tait A."/>
            <person name="Berriman M."/>
            <person name="Allred D.R."/>
            <person name="Pain A."/>
        </authorList>
    </citation>
    <scope>NUCLEOTIDE SEQUENCE</scope>
    <source>
        <strain evidence="2">1802A</strain>
    </source>
</reference>
<dbReference type="AlphaFoldDB" id="A0AAD9GJX1"/>
<sequence>MERTESEDSSSTLYKVMVNRRIVEKVQMNMNAHDSTTPGATDGAGTIHQHSLCCTHPDEIDKLTRENKILEQKYNETFEALDKVRQTALEASERALSREFRIVFLEKALHGCEVSLGEANDQLKERDKLLQQAKRDMEKELGVLRSQVDNLNLLVRGKDARILEITNEHTRALKQLEEIKQRKSELLKQLKDMCEKLNTVVWETNQREKMLNNLENELKKREMERQSAFLNEVTRSKRLLVSIKVKENVLNKVITTKNQRIHDLELQVRQLLEKINRISGVFYDINQSMEPTMKSPPFECTTSADEYKHVECNVNAPCNMQLLSGRAKLLI</sequence>
<evidence type="ECO:0000313" key="2">
    <source>
        <dbReference type="EMBL" id="KAK1939673.1"/>
    </source>
</evidence>
<proteinExistence type="predicted"/>
<feature type="coiled-coil region" evidence="1">
    <location>
        <begin position="116"/>
        <end position="274"/>
    </location>
</feature>
<organism evidence="2 3">
    <name type="scientific">Babesia divergens</name>
    <dbReference type="NCBI Taxonomy" id="32595"/>
    <lineage>
        <taxon>Eukaryota</taxon>
        <taxon>Sar</taxon>
        <taxon>Alveolata</taxon>
        <taxon>Apicomplexa</taxon>
        <taxon>Aconoidasida</taxon>
        <taxon>Piroplasmida</taxon>
        <taxon>Babesiidae</taxon>
        <taxon>Babesia</taxon>
    </lineage>
</organism>
<accession>A0AAD9GJX1</accession>
<feature type="coiled-coil region" evidence="1">
    <location>
        <begin position="60"/>
        <end position="87"/>
    </location>
</feature>
<keyword evidence="3" id="KW-1185">Reference proteome</keyword>